<evidence type="ECO:0000313" key="3">
    <source>
        <dbReference type="Proteomes" id="UP001295423"/>
    </source>
</evidence>
<dbReference type="AlphaFoldDB" id="A0AAD2JMZ1"/>
<name>A0AAD2JMZ1_9STRA</name>
<keyword evidence="3" id="KW-1185">Reference proteome</keyword>
<evidence type="ECO:0000313" key="2">
    <source>
        <dbReference type="EMBL" id="CAJ1966010.1"/>
    </source>
</evidence>
<feature type="chain" id="PRO_5042270845" evidence="1">
    <location>
        <begin position="23"/>
        <end position="246"/>
    </location>
</feature>
<keyword evidence="1" id="KW-0732">Signal</keyword>
<gene>
    <name evidence="2" type="ORF">CYCCA115_LOCUS21594</name>
</gene>
<protein>
    <submittedName>
        <fullName evidence="2">Uncharacterized protein</fullName>
    </submittedName>
</protein>
<organism evidence="2 3">
    <name type="scientific">Cylindrotheca closterium</name>
    <dbReference type="NCBI Taxonomy" id="2856"/>
    <lineage>
        <taxon>Eukaryota</taxon>
        <taxon>Sar</taxon>
        <taxon>Stramenopiles</taxon>
        <taxon>Ochrophyta</taxon>
        <taxon>Bacillariophyta</taxon>
        <taxon>Bacillariophyceae</taxon>
        <taxon>Bacillariophycidae</taxon>
        <taxon>Bacillariales</taxon>
        <taxon>Bacillariaceae</taxon>
        <taxon>Cylindrotheca</taxon>
    </lineage>
</organism>
<dbReference type="Proteomes" id="UP001295423">
    <property type="component" value="Unassembled WGS sequence"/>
</dbReference>
<feature type="signal peptide" evidence="1">
    <location>
        <begin position="1"/>
        <end position="22"/>
    </location>
</feature>
<comment type="caution">
    <text evidence="2">The sequence shown here is derived from an EMBL/GenBank/DDBJ whole genome shotgun (WGS) entry which is preliminary data.</text>
</comment>
<accession>A0AAD2JMZ1</accession>
<reference evidence="2" key="1">
    <citation type="submission" date="2023-08" db="EMBL/GenBank/DDBJ databases">
        <authorList>
            <person name="Audoor S."/>
            <person name="Bilcke G."/>
        </authorList>
    </citation>
    <scope>NUCLEOTIDE SEQUENCE</scope>
</reference>
<evidence type="ECO:0000256" key="1">
    <source>
        <dbReference type="SAM" id="SignalP"/>
    </source>
</evidence>
<dbReference type="EMBL" id="CAKOGP040002247">
    <property type="protein sequence ID" value="CAJ1966010.1"/>
    <property type="molecule type" value="Genomic_DNA"/>
</dbReference>
<proteinExistence type="predicted"/>
<sequence>MKTTTLLTIATILGSQCCAANADQKARPGTTTKRRLGDPNYFSETPDATVEILDTSTSLSGQFAATLFGRQWGARKMEYFGGDEFIQMYDDTSETRVVIRGYIDLQVDSIEGVFIFADREVHDVYGTVRGRAQGTCAHTSVGDPTYTCSMDIEVIAKDGFVSAAFRSEGRLNFAKPISQLTITGGSTELESASGTLKMCPVSLDTTTDPATPRNVAGAHQFEYLFFESVVYVSSAFLANIMIDEEE</sequence>